<dbReference type="RefSeq" id="WP_152499821.1">
    <property type="nucleotide sequence ID" value="NZ_CP120863.1"/>
</dbReference>
<protein>
    <submittedName>
        <fullName evidence="2">AzlD domain-containing protein</fullName>
    </submittedName>
</protein>
<keyword evidence="3" id="KW-1185">Reference proteome</keyword>
<evidence type="ECO:0000313" key="2">
    <source>
        <dbReference type="EMBL" id="WFE90644.1"/>
    </source>
</evidence>
<name>A0ABY8F5D9_9HYPH</name>
<feature type="transmembrane region" description="Helical" evidence="1">
    <location>
        <begin position="41"/>
        <end position="61"/>
    </location>
</feature>
<accession>A0ABY8F5D9</accession>
<organism evidence="2 3">
    <name type="scientific">Roseibium porphyridii</name>
    <dbReference type="NCBI Taxonomy" id="2866279"/>
    <lineage>
        <taxon>Bacteria</taxon>
        <taxon>Pseudomonadati</taxon>
        <taxon>Pseudomonadota</taxon>
        <taxon>Alphaproteobacteria</taxon>
        <taxon>Hyphomicrobiales</taxon>
        <taxon>Stappiaceae</taxon>
        <taxon>Roseibium</taxon>
    </lineage>
</organism>
<gene>
    <name evidence="2" type="ORF">K1718_04665</name>
</gene>
<proteinExistence type="predicted"/>
<sequence>MTDDWSYALAVVILAAAAFATRISGAVLMSFVTLTPKTERFLEGLSVSVIAALVASNLVTADLKTVTATLLAVAVMALSRSVIWAMFAGMMIAAAFPFVLTP</sequence>
<feature type="transmembrane region" description="Helical" evidence="1">
    <location>
        <begin position="81"/>
        <end position="100"/>
    </location>
</feature>
<dbReference type="Pfam" id="PF05437">
    <property type="entry name" value="AzlD"/>
    <property type="match status" value="1"/>
</dbReference>
<evidence type="ECO:0000256" key="1">
    <source>
        <dbReference type="SAM" id="Phobius"/>
    </source>
</evidence>
<dbReference type="InterPro" id="IPR008407">
    <property type="entry name" value="Brnchd-chn_aa_trnsp_AzlD"/>
</dbReference>
<feature type="transmembrane region" description="Helical" evidence="1">
    <location>
        <begin position="6"/>
        <end position="29"/>
    </location>
</feature>
<keyword evidence="1" id="KW-0812">Transmembrane</keyword>
<keyword evidence="1" id="KW-0472">Membrane</keyword>
<keyword evidence="1" id="KW-1133">Transmembrane helix</keyword>
<reference evidence="2 3" key="1">
    <citation type="submission" date="2023-03" db="EMBL/GenBank/DDBJ databases">
        <title>Roseibium porphyridii sp. nov. and Roseibium rhodosorbium sp. nov. isolated from marine algae, Porphyridium cruentum and Rhodosorus marinus, respectively.</title>
        <authorList>
            <person name="Lee M.W."/>
            <person name="Choi B.J."/>
            <person name="Lee J.K."/>
            <person name="Choi D.G."/>
            <person name="Baek J.H."/>
            <person name="Bayburt H."/>
            <person name="Kim J.M."/>
            <person name="Han D.M."/>
            <person name="Kim K.H."/>
            <person name="Jeon C.O."/>
        </authorList>
    </citation>
    <scope>NUCLEOTIDE SEQUENCE [LARGE SCALE GENOMIC DNA]</scope>
    <source>
        <strain evidence="2 3">KMA01</strain>
    </source>
</reference>
<dbReference type="Proteomes" id="UP001209803">
    <property type="component" value="Chromosome"/>
</dbReference>
<dbReference type="EMBL" id="CP120863">
    <property type="protein sequence ID" value="WFE90644.1"/>
    <property type="molecule type" value="Genomic_DNA"/>
</dbReference>
<evidence type="ECO:0000313" key="3">
    <source>
        <dbReference type="Proteomes" id="UP001209803"/>
    </source>
</evidence>